<dbReference type="Gene3D" id="3.20.20.240">
    <property type="entry name" value="Methylmalonyl-CoA mutase"/>
    <property type="match status" value="1"/>
</dbReference>
<dbReference type="GO" id="GO:0004494">
    <property type="term" value="F:methylmalonyl-CoA mutase activity"/>
    <property type="evidence" value="ECO:0007669"/>
    <property type="project" value="InterPro"/>
</dbReference>
<dbReference type="AlphaFoldDB" id="A0A7K0FS59"/>
<feature type="domain" description="Methylmalonyl-CoA mutase alpha/beta chain catalytic" evidence="3">
    <location>
        <begin position="7"/>
        <end position="515"/>
    </location>
</feature>
<reference evidence="4 5" key="1">
    <citation type="submission" date="2019-11" db="EMBL/GenBank/DDBJ databases">
        <authorList>
            <person name="Cheng Q."/>
            <person name="Yang Z."/>
        </authorList>
    </citation>
    <scope>NUCLEOTIDE SEQUENCE [LARGE SCALE GENOMIC DNA]</scope>
    <source>
        <strain evidence="4 5">HX-22-1</strain>
    </source>
</reference>
<name>A0A7K0FS59_9SPHI</name>
<dbReference type="SUPFAM" id="SSF51703">
    <property type="entry name" value="Cobalamin (vitamin B12)-dependent enzymes"/>
    <property type="match status" value="1"/>
</dbReference>
<protein>
    <submittedName>
        <fullName evidence="4">Methylmalonyl-CoA mutase</fullName>
    </submittedName>
</protein>
<dbReference type="EMBL" id="WKJI01000008">
    <property type="protein sequence ID" value="MRX48834.1"/>
    <property type="molecule type" value="Genomic_DNA"/>
</dbReference>
<comment type="caution">
    <text evidence="4">The sequence shown here is derived from an EMBL/GenBank/DDBJ whole genome shotgun (WGS) entry which is preliminary data.</text>
</comment>
<evidence type="ECO:0000313" key="5">
    <source>
        <dbReference type="Proteomes" id="UP000462931"/>
    </source>
</evidence>
<dbReference type="InterPro" id="IPR016176">
    <property type="entry name" value="Cbl-dep_enz_cat"/>
</dbReference>
<organism evidence="4 5">
    <name type="scientific">Pedobacter puniceum</name>
    <dbReference type="NCBI Taxonomy" id="2666136"/>
    <lineage>
        <taxon>Bacteria</taxon>
        <taxon>Pseudomonadati</taxon>
        <taxon>Bacteroidota</taxon>
        <taxon>Sphingobacteriia</taxon>
        <taxon>Sphingobacteriales</taxon>
        <taxon>Sphingobacteriaceae</taxon>
        <taxon>Pedobacter</taxon>
    </lineage>
</organism>
<evidence type="ECO:0000256" key="2">
    <source>
        <dbReference type="SAM" id="MobiDB-lite"/>
    </source>
</evidence>
<evidence type="ECO:0000259" key="3">
    <source>
        <dbReference type="Pfam" id="PF01642"/>
    </source>
</evidence>
<dbReference type="InterPro" id="IPR006099">
    <property type="entry name" value="MeMalonylCoA_mutase_a/b_cat"/>
</dbReference>
<dbReference type="Pfam" id="PF01642">
    <property type="entry name" value="MM_CoA_mutase"/>
    <property type="match status" value="1"/>
</dbReference>
<keyword evidence="1" id="KW-0413">Isomerase</keyword>
<dbReference type="NCBIfam" id="TIGR00641">
    <property type="entry name" value="acid_CoA_mut_N"/>
    <property type="match status" value="1"/>
</dbReference>
<dbReference type="PANTHER" id="PTHR48101:SF1">
    <property type="entry name" value="METHYLMALONYL-COA MUTASE, LARGE SUBUNIT"/>
    <property type="match status" value="1"/>
</dbReference>
<evidence type="ECO:0000313" key="4">
    <source>
        <dbReference type="EMBL" id="MRX48834.1"/>
    </source>
</evidence>
<accession>A0A7K0FS59</accession>
<proteinExistence type="predicted"/>
<dbReference type="InterPro" id="IPR006098">
    <property type="entry name" value="MMCoA_mutase_a_cat"/>
</dbReference>
<dbReference type="PANTHER" id="PTHR48101">
    <property type="entry name" value="METHYLMALONYL-COA MUTASE, MITOCHONDRIAL-RELATED"/>
    <property type="match status" value="1"/>
</dbReference>
<gene>
    <name evidence="4" type="ORF">GJJ64_16680</name>
</gene>
<dbReference type="RefSeq" id="WP_154288890.1">
    <property type="nucleotide sequence ID" value="NZ_WKJI01000008.1"/>
</dbReference>
<sequence>MADKINKTTSGVEIKEVYHQPTKQNNEKPGEFPFTRGIQKDMYRGRLWTMRQYAGFSTAEESNKRYHYLLQQGTTGLSVAFDLPTQIGYDSNHDMAEGEVGKVGVAIDSLEDMEILFDGIKLADITTSMTINATAATLLAMYIALAKKQGADLSQISGTIQNDILKEYAARGTYIYPPKPSMRLITDIFEYCSKELPKWNTISISGYHIREAGSTAVQELAFTLANGKAYLRAAIDKGLDINLFAQRLSFFFNCHNNFFEEIAKFRAARRIWANITKSLGATNSKAQQLRFHTQTGGSTLTAQQPQNNIVRVTNQALAAVLGGTQSLHTNGFDEALSLPTEEAAKIALRTQQIIAFETGVTQTVDPLAGSYFIESLTDELEKLAQTYIDRIDSMGGAVQAIENGFIQGEIAAAAYDYQKAVENGEQIIVGVNKYQEKESIKQDVFRVDDSIRKTQIEKIKLLKERRNQEAVTQKLADLKLAAKNNLNVMPFLLDAVEEYATLGEIADTFREVFGEY</sequence>
<evidence type="ECO:0000256" key="1">
    <source>
        <dbReference type="ARBA" id="ARBA00023235"/>
    </source>
</evidence>
<keyword evidence="5" id="KW-1185">Reference proteome</keyword>
<dbReference type="Proteomes" id="UP000462931">
    <property type="component" value="Unassembled WGS sequence"/>
</dbReference>
<dbReference type="GO" id="GO:0031419">
    <property type="term" value="F:cobalamin binding"/>
    <property type="evidence" value="ECO:0007669"/>
    <property type="project" value="InterPro"/>
</dbReference>
<feature type="region of interest" description="Disordered" evidence="2">
    <location>
        <begin position="1"/>
        <end position="35"/>
    </location>
</feature>